<gene>
    <name evidence="2" type="ORF">LX77_02058</name>
</gene>
<keyword evidence="3" id="KW-1185">Reference proteome</keyword>
<dbReference type="OrthoDB" id="1425378at2"/>
<proteinExistence type="predicted"/>
<accession>A0A1A7R1K3</accession>
<keyword evidence="1" id="KW-0732">Signal</keyword>
<comment type="caution">
    <text evidence="2">The sequence shown here is derived from an EMBL/GenBank/DDBJ whole genome shotgun (WGS) entry which is preliminary data.</text>
</comment>
<dbReference type="Proteomes" id="UP000248987">
    <property type="component" value="Unassembled WGS sequence"/>
</dbReference>
<organism evidence="2 3">
    <name type="scientific">Gelidibacter algens</name>
    <dbReference type="NCBI Taxonomy" id="49280"/>
    <lineage>
        <taxon>Bacteria</taxon>
        <taxon>Pseudomonadati</taxon>
        <taxon>Bacteroidota</taxon>
        <taxon>Flavobacteriia</taxon>
        <taxon>Flavobacteriales</taxon>
        <taxon>Flavobacteriaceae</taxon>
        <taxon>Gelidibacter</taxon>
    </lineage>
</organism>
<dbReference type="AlphaFoldDB" id="A0A1A7R1K3"/>
<dbReference type="RefSeq" id="WP_066432359.1">
    <property type="nucleotide sequence ID" value="NZ_LZRN01000009.1"/>
</dbReference>
<protein>
    <submittedName>
        <fullName evidence="2">Uncharacterized protein</fullName>
    </submittedName>
</protein>
<feature type="signal peptide" evidence="1">
    <location>
        <begin position="1"/>
        <end position="21"/>
    </location>
</feature>
<evidence type="ECO:0000313" key="3">
    <source>
        <dbReference type="Proteomes" id="UP000248987"/>
    </source>
</evidence>
<sequence length="263" mass="29376">MKKLTYILLFLCFACNSSDDADTSTFEVSVTQSTTSLVVDQILTLTATANEKINQISFSKDGGETFDSEFSSSTFDTTVNLYLDFDTLGPKTIIYRVKNSAGDVVDNIVSVTVERGNAVQLLSVKLNSFFDMGNTWDSEYATTDPNHLADVFFGVLKPRLNFLDGTRSRVPSSSWLWYRSQTRENENDLSWNLQNEELFINVSELTAYIAFADDDGGNIAQDIMLGPPFQSLIPLSNYINSKPGTITVKETHINLEYVIGLDW</sequence>
<reference evidence="2 3" key="1">
    <citation type="submission" date="2018-06" db="EMBL/GenBank/DDBJ databases">
        <title>Genomic Encyclopedia of Archaeal and Bacterial Type Strains, Phase II (KMG-II): from individual species to whole genera.</title>
        <authorList>
            <person name="Goeker M."/>
        </authorList>
    </citation>
    <scope>NUCLEOTIDE SEQUENCE [LARGE SCALE GENOMIC DNA]</scope>
    <source>
        <strain evidence="2 3">DSM 12408</strain>
    </source>
</reference>
<name>A0A1A7R1K3_9FLAO</name>
<feature type="chain" id="PRO_5030025495" evidence="1">
    <location>
        <begin position="22"/>
        <end position="263"/>
    </location>
</feature>
<evidence type="ECO:0000313" key="2">
    <source>
        <dbReference type="EMBL" id="RAJ24504.1"/>
    </source>
</evidence>
<dbReference type="EMBL" id="QLLQ01000006">
    <property type="protein sequence ID" value="RAJ24504.1"/>
    <property type="molecule type" value="Genomic_DNA"/>
</dbReference>
<evidence type="ECO:0000256" key="1">
    <source>
        <dbReference type="SAM" id="SignalP"/>
    </source>
</evidence>